<accession>A0AAU8B8W9</accession>
<reference evidence="1" key="1">
    <citation type="submission" date="2024-03" db="EMBL/GenBank/DDBJ databases">
        <title>Diverse circular DNA viruses in blood, oral, and fecal samples of captive lemurs.</title>
        <authorList>
            <person name="Paietta E.N."/>
            <person name="Kraberger S."/>
            <person name="Lund M.C."/>
            <person name="Custer J.M."/>
            <person name="Vargas K.M."/>
            <person name="Ehmke E.E."/>
            <person name="Yoder A.D."/>
            <person name="Varsani A."/>
        </authorList>
    </citation>
    <scope>NUCLEOTIDE SEQUENCE</scope>
    <source>
        <strain evidence="1">Duke_30FF_63</strain>
    </source>
</reference>
<protein>
    <submittedName>
        <fullName evidence="1">Uncharacterized protein</fullName>
    </submittedName>
</protein>
<name>A0AAU8B8W9_9CAUD</name>
<evidence type="ECO:0000313" key="1">
    <source>
        <dbReference type="EMBL" id="XCD08413.1"/>
    </source>
</evidence>
<proteinExistence type="predicted"/>
<organism evidence="1">
    <name type="scientific">Dulem virus 42</name>
    <dbReference type="NCBI Taxonomy" id="3145760"/>
    <lineage>
        <taxon>Viruses</taxon>
        <taxon>Duplodnaviria</taxon>
        <taxon>Heunggongvirae</taxon>
        <taxon>Uroviricota</taxon>
        <taxon>Caudoviricetes</taxon>
    </lineage>
</organism>
<sequence>MKSIKELKRLCNLNRLSEFTHVPIDKIEKDIKSCTETPSYFYRAMYYGV</sequence>
<dbReference type="EMBL" id="PP511876">
    <property type="protein sequence ID" value="XCD08413.1"/>
    <property type="molecule type" value="Genomic_DNA"/>
</dbReference>